<feature type="region of interest" description="Disordered" evidence="1">
    <location>
        <begin position="94"/>
        <end position="242"/>
    </location>
</feature>
<organism evidence="2 3">
    <name type="scientific">Lophiostoma macrostomum CBS 122681</name>
    <dbReference type="NCBI Taxonomy" id="1314788"/>
    <lineage>
        <taxon>Eukaryota</taxon>
        <taxon>Fungi</taxon>
        <taxon>Dikarya</taxon>
        <taxon>Ascomycota</taxon>
        <taxon>Pezizomycotina</taxon>
        <taxon>Dothideomycetes</taxon>
        <taxon>Pleosporomycetidae</taxon>
        <taxon>Pleosporales</taxon>
        <taxon>Lophiostomataceae</taxon>
        <taxon>Lophiostoma</taxon>
    </lineage>
</organism>
<keyword evidence="3" id="KW-1185">Reference proteome</keyword>
<feature type="compositionally biased region" description="Polar residues" evidence="1">
    <location>
        <begin position="68"/>
        <end position="81"/>
    </location>
</feature>
<feature type="compositionally biased region" description="Polar residues" evidence="1">
    <location>
        <begin position="642"/>
        <end position="654"/>
    </location>
</feature>
<feature type="region of interest" description="Disordered" evidence="1">
    <location>
        <begin position="889"/>
        <end position="975"/>
    </location>
</feature>
<accession>A0A6A6TL74</accession>
<dbReference type="EMBL" id="MU004303">
    <property type="protein sequence ID" value="KAF2659957.1"/>
    <property type="molecule type" value="Genomic_DNA"/>
</dbReference>
<evidence type="ECO:0000313" key="3">
    <source>
        <dbReference type="Proteomes" id="UP000799324"/>
    </source>
</evidence>
<feature type="compositionally biased region" description="Polar residues" evidence="1">
    <location>
        <begin position="845"/>
        <end position="857"/>
    </location>
</feature>
<feature type="compositionally biased region" description="Polar residues" evidence="1">
    <location>
        <begin position="694"/>
        <end position="713"/>
    </location>
</feature>
<feature type="compositionally biased region" description="Low complexity" evidence="1">
    <location>
        <begin position="567"/>
        <end position="580"/>
    </location>
</feature>
<evidence type="ECO:0000313" key="2">
    <source>
        <dbReference type="EMBL" id="KAF2659957.1"/>
    </source>
</evidence>
<dbReference type="Proteomes" id="UP000799324">
    <property type="component" value="Unassembled WGS sequence"/>
</dbReference>
<feature type="compositionally biased region" description="Acidic residues" evidence="1">
    <location>
        <begin position="334"/>
        <end position="347"/>
    </location>
</feature>
<feature type="region of interest" description="Disordered" evidence="1">
    <location>
        <begin position="628"/>
        <end position="875"/>
    </location>
</feature>
<feature type="compositionally biased region" description="Low complexity" evidence="1">
    <location>
        <begin position="290"/>
        <end position="302"/>
    </location>
</feature>
<gene>
    <name evidence="2" type="ORF">K491DRAFT_123431</name>
</gene>
<name>A0A6A6TL74_9PLEO</name>
<feature type="compositionally biased region" description="Low complexity" evidence="1">
    <location>
        <begin position="911"/>
        <end position="929"/>
    </location>
</feature>
<feature type="compositionally biased region" description="Polar residues" evidence="1">
    <location>
        <begin position="736"/>
        <end position="754"/>
    </location>
</feature>
<dbReference type="AlphaFoldDB" id="A0A6A6TL74"/>
<proteinExistence type="predicted"/>
<protein>
    <submittedName>
        <fullName evidence="2">Uncharacterized protein</fullName>
    </submittedName>
</protein>
<feature type="region of interest" description="Disordered" evidence="1">
    <location>
        <begin position="263"/>
        <end position="508"/>
    </location>
</feature>
<dbReference type="OrthoDB" id="5244050at2759"/>
<sequence length="1008" mass="109179">MGRGPKFSFPIPGRKKSQPKLRTEDDDAAKSTLAVPPVPEWSPRVEGPSSYSKAERLLGMNNRHHAKSQTSLAPSVPQSSREYMTITVSEASFGSEYTDMASSTAVEDGSMYPPKRPPMSNRPSSNILGNAYNADGRRGSNASSISRRLHPKTSNSTMRSYYDPQSSPLAVSQQTSASAVRDMALRKGYPQVAISHEDQRVLGPSSRQTRDDLKKESRKSKPARLDLSKLFPKPRGTGGEQLPAALLSPEKLVNSPTAMSVASDYFPRPMTRNPTPTPVGQTKLTKKSAMRQAPPMQPQQRATSPVRLHKRDTYDNAKVNVRRPPRGIQHWFDGLDEDSDEEEEDEPTPVQAARPIQLSPAQMHPKRQSSLGRFLPENATPPQQRFHDQYPTPASTSRKDTVPPTYPWPTHHLNSPSQFSVQSQSSLVSATTKESNFSKSNLQDSSVLSISSSEDESEEEAPTRHRLRSHDVLDHPNDHGEVIIGKAQAFEVRPRVPSRRPSDSKMSMLTTATDAATIEVMYTPEPYSPHAFPRPYGSRRSSHVRQPSVIPEDEAPRPKTSANRAQSPSASLRSARTSASEPRSRAEGHKLMAVTAEEEALLELMRRKRADMAKHSFTEGYKTALMLDGTQPRQKNVHRTSGFLSTESPASSPARTVDISRKHTIGPASPLLSPPPRGRSIKSPHDSAVGSSILRDSSSCDPNSDRLPSSSDPRASLAPFLSPTPEFSPLDIFPSPSHTPTASVSMASPTTTDHPSPLPSPITPGLRNGEDVDVKVASSEPSCNGDNDSDLPILDTGIIDPPSGSLSIKPSANRKDTSRDSPQTLQHTRRRTASSGADIAFSPLRKSTNASTHSLQDSTHDLSAPPNLGNGAPLNLSLSLGEEMAQLRSNPNLFPKVPRKSAKRVSSLTMSANSSAPSLPLPSRSRNSSIYSMRTNGSTPSLPDSVSVSAQSRRSRVASKGSVGALRESSARDSVTVGTASTRCSVSEDVLAAWGSLGGGRLMGEGEW</sequence>
<evidence type="ECO:0000256" key="1">
    <source>
        <dbReference type="SAM" id="MobiDB-lite"/>
    </source>
</evidence>
<feature type="compositionally biased region" description="Polar residues" evidence="1">
    <location>
        <begin position="930"/>
        <end position="944"/>
    </location>
</feature>
<feature type="region of interest" description="Disordered" evidence="1">
    <location>
        <begin position="1"/>
        <end position="81"/>
    </location>
</feature>
<feature type="region of interest" description="Disordered" evidence="1">
    <location>
        <begin position="525"/>
        <end position="592"/>
    </location>
</feature>
<feature type="compositionally biased region" description="Low complexity" evidence="1">
    <location>
        <begin position="415"/>
        <end position="429"/>
    </location>
</feature>
<feature type="compositionally biased region" description="Polar residues" evidence="1">
    <location>
        <begin position="430"/>
        <end position="444"/>
    </location>
</feature>
<feature type="compositionally biased region" description="Basic and acidic residues" evidence="1">
    <location>
        <begin position="469"/>
        <end position="481"/>
    </location>
</feature>
<feature type="compositionally biased region" description="Polar residues" evidence="1">
    <location>
        <begin position="140"/>
        <end position="178"/>
    </location>
</feature>
<reference evidence="2" key="1">
    <citation type="journal article" date="2020" name="Stud. Mycol.">
        <title>101 Dothideomycetes genomes: a test case for predicting lifestyles and emergence of pathogens.</title>
        <authorList>
            <person name="Haridas S."/>
            <person name="Albert R."/>
            <person name="Binder M."/>
            <person name="Bloem J."/>
            <person name="Labutti K."/>
            <person name="Salamov A."/>
            <person name="Andreopoulos B."/>
            <person name="Baker S."/>
            <person name="Barry K."/>
            <person name="Bills G."/>
            <person name="Bluhm B."/>
            <person name="Cannon C."/>
            <person name="Castanera R."/>
            <person name="Culley D."/>
            <person name="Daum C."/>
            <person name="Ezra D."/>
            <person name="Gonzalez J."/>
            <person name="Henrissat B."/>
            <person name="Kuo A."/>
            <person name="Liang C."/>
            <person name="Lipzen A."/>
            <person name="Lutzoni F."/>
            <person name="Magnuson J."/>
            <person name="Mondo S."/>
            <person name="Nolan M."/>
            <person name="Ohm R."/>
            <person name="Pangilinan J."/>
            <person name="Park H.-J."/>
            <person name="Ramirez L."/>
            <person name="Alfaro M."/>
            <person name="Sun H."/>
            <person name="Tritt A."/>
            <person name="Yoshinaga Y."/>
            <person name="Zwiers L.-H."/>
            <person name="Turgeon B."/>
            <person name="Goodwin S."/>
            <person name="Spatafora J."/>
            <person name="Crous P."/>
            <person name="Grigoriev I."/>
        </authorList>
    </citation>
    <scope>NUCLEOTIDE SEQUENCE</scope>
    <source>
        <strain evidence="2">CBS 122681</strain>
    </source>
</reference>